<protein>
    <recommendedName>
        <fullName evidence="4">Cache domain-containing protein</fullName>
    </recommendedName>
</protein>
<dbReference type="RefSeq" id="WP_009183988.1">
    <property type="nucleotide sequence ID" value="NZ_AMGM01000009.1"/>
</dbReference>
<evidence type="ECO:0000313" key="2">
    <source>
        <dbReference type="EMBL" id="EKB50395.1"/>
    </source>
</evidence>
<reference evidence="2 3" key="1">
    <citation type="journal article" date="2012" name="J. Bacteriol.">
        <title>Draft Genome Sequence of Cecembia lonarensis Strain LW9T, Isolated from Lonar Lake, a Haloalkaline Lake in India.</title>
        <authorList>
            <person name="Shivaji S."/>
            <person name="Ara S."/>
            <person name="Singh A."/>
            <person name="Pinnaka A.K."/>
        </authorList>
    </citation>
    <scope>NUCLEOTIDE SEQUENCE [LARGE SCALE GENOMIC DNA]</scope>
    <source>
        <strain evidence="2 3">LW9</strain>
    </source>
</reference>
<name>K1L1W1_CECL9</name>
<dbReference type="Proteomes" id="UP000004478">
    <property type="component" value="Unassembled WGS sequence"/>
</dbReference>
<sequence>MKTRTLFIFFLMLVLVQCGPSENKNNSEAAFQMKAFITLLEYDLKLLELEIESLGREVQRKFRENKGSAPQQYLHGKPIKRGVHNNAGMDDPDACTVYISELAEEGTELKELLSATGSLDELFRGIIGQHEMVSQVYFNSKQQVNKLYPPYDALAMVETNLDVTSFNFYYLGDEKNNPERETLWVDEIYIDPVGRGWMISLIHPVYIDDALKMVLGFDITLNTIIDNYLSKFDNNFVIVDATGTLVAGKTKAIESLSLPPLKNHTYTQTITSDTFRKEEFNLFRSKSREVRKMASKVILGNESEYTLTDYGLQVRITAERMNILDWVLLDLAF</sequence>
<evidence type="ECO:0000313" key="3">
    <source>
        <dbReference type="Proteomes" id="UP000004478"/>
    </source>
</evidence>
<dbReference type="AlphaFoldDB" id="K1L1W1"/>
<comment type="caution">
    <text evidence="2">The sequence shown here is derived from an EMBL/GenBank/DDBJ whole genome shotgun (WGS) entry which is preliminary data.</text>
</comment>
<keyword evidence="3" id="KW-1185">Reference proteome</keyword>
<dbReference type="OrthoDB" id="9770795at2"/>
<dbReference type="Gene3D" id="3.30.450.20">
    <property type="entry name" value="PAS domain"/>
    <property type="match status" value="1"/>
</dbReference>
<evidence type="ECO:0000256" key="1">
    <source>
        <dbReference type="SAM" id="Coils"/>
    </source>
</evidence>
<proteinExistence type="predicted"/>
<feature type="coiled-coil region" evidence="1">
    <location>
        <begin position="37"/>
        <end position="64"/>
    </location>
</feature>
<keyword evidence="1" id="KW-0175">Coiled coil</keyword>
<organism evidence="2 3">
    <name type="scientific">Cecembia lonarensis (strain CCUG 58316 / KCTC 22772 / LW9)</name>
    <dbReference type="NCBI Taxonomy" id="1225176"/>
    <lineage>
        <taxon>Bacteria</taxon>
        <taxon>Pseudomonadati</taxon>
        <taxon>Bacteroidota</taxon>
        <taxon>Cytophagia</taxon>
        <taxon>Cytophagales</taxon>
        <taxon>Cyclobacteriaceae</taxon>
        <taxon>Cecembia</taxon>
    </lineage>
</organism>
<dbReference type="EMBL" id="AMGM01000009">
    <property type="protein sequence ID" value="EKB50395.1"/>
    <property type="molecule type" value="Genomic_DNA"/>
</dbReference>
<accession>K1L1W1</accession>
<gene>
    <name evidence="2" type="ORF">B879_00944</name>
</gene>
<evidence type="ECO:0008006" key="4">
    <source>
        <dbReference type="Google" id="ProtNLM"/>
    </source>
</evidence>